<comment type="similarity">
    <text evidence="3">Belongs to the NRARP family.</text>
</comment>
<dbReference type="Gene3D" id="1.25.40.20">
    <property type="entry name" value="Ankyrin repeat-containing domain"/>
    <property type="match status" value="1"/>
</dbReference>
<dbReference type="GO" id="GO:0005737">
    <property type="term" value="C:cytoplasm"/>
    <property type="evidence" value="ECO:0007669"/>
    <property type="project" value="TreeGrafter"/>
</dbReference>
<dbReference type="PANTHER" id="PTHR24179">
    <property type="entry name" value="PROTEIN PHOSPHATASE 1 REGULATORY SUBUNIT 12"/>
    <property type="match status" value="1"/>
</dbReference>
<evidence type="ECO:0000256" key="4">
    <source>
        <dbReference type="PROSITE-ProRule" id="PRU00023"/>
    </source>
</evidence>
<evidence type="ECO:0000256" key="3">
    <source>
        <dbReference type="ARBA" id="ARBA00038386"/>
    </source>
</evidence>
<dbReference type="InterPro" id="IPR002110">
    <property type="entry name" value="Ankyrin_rpt"/>
</dbReference>
<reference evidence="6" key="2">
    <citation type="submission" date="2020-11" db="EMBL/GenBank/DDBJ databases">
        <authorList>
            <person name="McCartney M.A."/>
            <person name="Auch B."/>
            <person name="Kono T."/>
            <person name="Mallez S."/>
            <person name="Becker A."/>
            <person name="Gohl D.M."/>
            <person name="Silverstein K.A.T."/>
            <person name="Koren S."/>
            <person name="Bechman K.B."/>
            <person name="Herman A."/>
            <person name="Abrahante J.E."/>
            <person name="Garbe J."/>
        </authorList>
    </citation>
    <scope>NUCLEOTIDE SEQUENCE</scope>
    <source>
        <strain evidence="6">Duluth1</strain>
        <tissue evidence="6">Whole animal</tissue>
    </source>
</reference>
<keyword evidence="1" id="KW-0217">Developmental protein</keyword>
<reference evidence="6" key="1">
    <citation type="journal article" date="2019" name="bioRxiv">
        <title>The Genome of the Zebra Mussel, Dreissena polymorpha: A Resource for Invasive Species Research.</title>
        <authorList>
            <person name="McCartney M.A."/>
            <person name="Auch B."/>
            <person name="Kono T."/>
            <person name="Mallez S."/>
            <person name="Zhang Y."/>
            <person name="Obille A."/>
            <person name="Becker A."/>
            <person name="Abrahante J.E."/>
            <person name="Garbe J."/>
            <person name="Badalamenti J.P."/>
            <person name="Herman A."/>
            <person name="Mangelson H."/>
            <person name="Liachko I."/>
            <person name="Sullivan S."/>
            <person name="Sone E.D."/>
            <person name="Koren S."/>
            <person name="Silverstein K.A.T."/>
            <person name="Beckman K.B."/>
            <person name="Gohl D.M."/>
        </authorList>
    </citation>
    <scope>NUCLEOTIDE SEQUENCE</scope>
    <source>
        <strain evidence="6">Duluth1</strain>
        <tissue evidence="6">Whole animal</tissue>
    </source>
</reference>
<comment type="caution">
    <text evidence="6">The sequence shown here is derived from an EMBL/GenBank/DDBJ whole genome shotgun (WGS) entry which is preliminary data.</text>
</comment>
<feature type="repeat" description="ANK" evidence="4">
    <location>
        <begin position="50"/>
        <end position="82"/>
    </location>
</feature>
<protein>
    <submittedName>
        <fullName evidence="6">Uncharacterized protein</fullName>
    </submittedName>
</protein>
<dbReference type="GO" id="GO:0019208">
    <property type="term" value="F:phosphatase regulator activity"/>
    <property type="evidence" value="ECO:0007669"/>
    <property type="project" value="TreeGrafter"/>
</dbReference>
<dbReference type="AlphaFoldDB" id="A0A9D4QYD4"/>
<name>A0A9D4QYD4_DREPO</name>
<feature type="region of interest" description="Disordered" evidence="5">
    <location>
        <begin position="105"/>
        <end position="127"/>
    </location>
</feature>
<evidence type="ECO:0000313" key="7">
    <source>
        <dbReference type="Proteomes" id="UP000828390"/>
    </source>
</evidence>
<dbReference type="PROSITE" id="PS50297">
    <property type="entry name" value="ANK_REP_REGION"/>
    <property type="match status" value="2"/>
</dbReference>
<dbReference type="GO" id="GO:0004857">
    <property type="term" value="F:enzyme inhibitor activity"/>
    <property type="evidence" value="ECO:0007669"/>
    <property type="project" value="TreeGrafter"/>
</dbReference>
<dbReference type="PRINTS" id="PR01415">
    <property type="entry name" value="ANKYRIN"/>
</dbReference>
<feature type="repeat" description="ANK" evidence="4">
    <location>
        <begin position="17"/>
        <end position="49"/>
    </location>
</feature>
<accession>A0A9D4QYD4</accession>
<sequence>MLRRASLQVDINGINDAGLTPLHHAVLDGNEAAVKLLVTHGADINKQDDDSWTPLHAACAEGHADIIQFLLENGADKSILTDEGERPLDLVDPSDMETISVMLSNIHPDSNSQSEDELEKDVTVSIT</sequence>
<dbReference type="EMBL" id="JAIWYP010000003">
    <property type="protein sequence ID" value="KAH3846675.1"/>
    <property type="molecule type" value="Genomic_DNA"/>
</dbReference>
<dbReference type="PROSITE" id="PS50088">
    <property type="entry name" value="ANK_REPEAT"/>
    <property type="match status" value="2"/>
</dbReference>
<dbReference type="SMART" id="SM00248">
    <property type="entry name" value="ANK"/>
    <property type="match status" value="2"/>
</dbReference>
<gene>
    <name evidence="6" type="ORF">DPMN_088977</name>
</gene>
<dbReference type="Proteomes" id="UP000828390">
    <property type="component" value="Unassembled WGS sequence"/>
</dbReference>
<keyword evidence="7" id="KW-1185">Reference proteome</keyword>
<evidence type="ECO:0000256" key="2">
    <source>
        <dbReference type="ARBA" id="ARBA00022737"/>
    </source>
</evidence>
<dbReference type="Pfam" id="PF12796">
    <property type="entry name" value="Ank_2"/>
    <property type="match status" value="1"/>
</dbReference>
<keyword evidence="2" id="KW-0677">Repeat</keyword>
<evidence type="ECO:0000256" key="5">
    <source>
        <dbReference type="SAM" id="MobiDB-lite"/>
    </source>
</evidence>
<proteinExistence type="inferred from homology"/>
<evidence type="ECO:0000256" key="1">
    <source>
        <dbReference type="ARBA" id="ARBA00022473"/>
    </source>
</evidence>
<evidence type="ECO:0000313" key="6">
    <source>
        <dbReference type="EMBL" id="KAH3846675.1"/>
    </source>
</evidence>
<organism evidence="6 7">
    <name type="scientific">Dreissena polymorpha</name>
    <name type="common">Zebra mussel</name>
    <name type="synonym">Mytilus polymorpha</name>
    <dbReference type="NCBI Taxonomy" id="45954"/>
    <lineage>
        <taxon>Eukaryota</taxon>
        <taxon>Metazoa</taxon>
        <taxon>Spiralia</taxon>
        <taxon>Lophotrochozoa</taxon>
        <taxon>Mollusca</taxon>
        <taxon>Bivalvia</taxon>
        <taxon>Autobranchia</taxon>
        <taxon>Heteroconchia</taxon>
        <taxon>Euheterodonta</taxon>
        <taxon>Imparidentia</taxon>
        <taxon>Neoheterodontei</taxon>
        <taxon>Myida</taxon>
        <taxon>Dreissenoidea</taxon>
        <taxon>Dreissenidae</taxon>
        <taxon>Dreissena</taxon>
    </lineage>
</organism>
<keyword evidence="4" id="KW-0040">ANK repeat</keyword>
<dbReference type="InterPro" id="IPR051226">
    <property type="entry name" value="PP1_Regulatory_Subunit"/>
</dbReference>
<dbReference type="InterPro" id="IPR036770">
    <property type="entry name" value="Ankyrin_rpt-contain_sf"/>
</dbReference>
<dbReference type="PANTHER" id="PTHR24179:SF21">
    <property type="entry name" value="MYOSIN BINDING SUBUNIT, ISOFORM O"/>
    <property type="match status" value="1"/>
</dbReference>
<dbReference type="SUPFAM" id="SSF48403">
    <property type="entry name" value="Ankyrin repeat"/>
    <property type="match status" value="1"/>
</dbReference>